<name>A0A4R1F0Z0_9GAMM</name>
<keyword evidence="15" id="KW-0694">RNA-binding</keyword>
<keyword evidence="10" id="KW-0479">Metal-binding</keyword>
<evidence type="ECO:0000256" key="11">
    <source>
        <dbReference type="ARBA" id="ARBA00022730"/>
    </source>
</evidence>
<comment type="cofactor">
    <cofactor evidence="1">
        <name>Mg(2+)</name>
        <dbReference type="ChEBI" id="CHEBI:18420"/>
    </cofactor>
</comment>
<comment type="subcellular location">
    <subcellularLocation>
        <location evidence="2">Cytoplasm</location>
    </subcellularLocation>
</comment>
<keyword evidence="13" id="KW-0378">Hydrolase</keyword>
<keyword evidence="7" id="KW-0820">tRNA-binding</keyword>
<evidence type="ECO:0000256" key="12">
    <source>
        <dbReference type="ARBA" id="ARBA00022759"/>
    </source>
</evidence>
<proteinExistence type="inferred from homology"/>
<evidence type="ECO:0000256" key="10">
    <source>
        <dbReference type="ARBA" id="ARBA00022723"/>
    </source>
</evidence>
<dbReference type="InterPro" id="IPR019307">
    <property type="entry name" value="RNA-bd_AU-1/RNase_E/G"/>
</dbReference>
<evidence type="ECO:0000256" key="8">
    <source>
        <dbReference type="ARBA" id="ARBA00022694"/>
    </source>
</evidence>
<dbReference type="EMBL" id="SMFQ01000003">
    <property type="protein sequence ID" value="TCJ86930.1"/>
    <property type="molecule type" value="Genomic_DNA"/>
</dbReference>
<evidence type="ECO:0000256" key="9">
    <source>
        <dbReference type="ARBA" id="ARBA00022722"/>
    </source>
</evidence>
<keyword evidence="8" id="KW-0819">tRNA processing</keyword>
<dbReference type="GO" id="GO:0004540">
    <property type="term" value="F:RNA nuclease activity"/>
    <property type="evidence" value="ECO:0007669"/>
    <property type="project" value="InterPro"/>
</dbReference>
<feature type="domain" description="S1 motif" evidence="16">
    <location>
        <begin position="39"/>
        <end position="124"/>
    </location>
</feature>
<accession>A0A4R1F0Z0</accession>
<evidence type="ECO:0000256" key="13">
    <source>
        <dbReference type="ARBA" id="ARBA00022801"/>
    </source>
</evidence>
<keyword evidence="18" id="KW-1185">Reference proteome</keyword>
<dbReference type="OrthoDB" id="9804278at2"/>
<sequence>MSTEILINVTPQESRVALVENGILQELMIERSSNQGIVGNIYKGKVSRVLPGMEAAFIDIGQEKAAFLHASDLRFPKEQIFNGDTPDEDIQLPPISELLHEGKYVLVQVIKDPLGTKGARLTMHVTIPSRYVVLMPDTNTIGVSSKIDDEEERKRLKNLIAHYREKVDTDNPDLDLLKEQKFGYIARTAAEGIEDDAIAADILFLNKLWKKVNDASGQSETKKIYSDLPLVQRALRDMVAEDIESIKVDSRETLAKLLEFSKIYIPELSDKIEYYTGKRPIFDLHSVEDEIQKSLKRKVSLKSGGYLIVDQTEAMTTIDVNTGGFVGHRNLEETIFKTNLEAAQTLARQLRLRNLGGIIILDFIDMKQDDHKEQVLAALEKALENDSAKTSVTSLSSLGLVEMTRKRTRESLEHILCESCSTCEGRGYIKTATTVCYEIFREILREARQFDARELLVLASLDVTDLLLDEESDSLAELQEFIGVPIRFQAESLYTQEQFDVVLL</sequence>
<dbReference type="SMART" id="SM00316">
    <property type="entry name" value="S1"/>
    <property type="match status" value="1"/>
</dbReference>
<dbReference type="Gene3D" id="3.40.1260.20">
    <property type="entry name" value="Ribonuclease E, catalytic domain"/>
    <property type="match status" value="1"/>
</dbReference>
<keyword evidence="14" id="KW-0460">Magnesium</keyword>
<dbReference type="GO" id="GO:0016787">
    <property type="term" value="F:hydrolase activity"/>
    <property type="evidence" value="ECO:0007669"/>
    <property type="project" value="UniProtKB-KW"/>
</dbReference>
<dbReference type="PROSITE" id="PS50126">
    <property type="entry name" value="S1"/>
    <property type="match status" value="1"/>
</dbReference>
<evidence type="ECO:0000256" key="4">
    <source>
        <dbReference type="ARBA" id="ARBA00017719"/>
    </source>
</evidence>
<dbReference type="GO" id="GO:0046872">
    <property type="term" value="F:metal ion binding"/>
    <property type="evidence" value="ECO:0007669"/>
    <property type="project" value="UniProtKB-KW"/>
</dbReference>
<dbReference type="SUPFAM" id="SSF50249">
    <property type="entry name" value="Nucleic acid-binding proteins"/>
    <property type="match status" value="1"/>
</dbReference>
<keyword evidence="12" id="KW-0255">Endonuclease</keyword>
<dbReference type="Pfam" id="PF10150">
    <property type="entry name" value="RNase_E_G"/>
    <property type="match status" value="1"/>
</dbReference>
<dbReference type="InterPro" id="IPR004659">
    <property type="entry name" value="RNase_E/G"/>
</dbReference>
<keyword evidence="5" id="KW-0963">Cytoplasm</keyword>
<dbReference type="GO" id="GO:0008033">
    <property type="term" value="P:tRNA processing"/>
    <property type="evidence" value="ECO:0007669"/>
    <property type="project" value="UniProtKB-KW"/>
</dbReference>
<evidence type="ECO:0000256" key="15">
    <source>
        <dbReference type="ARBA" id="ARBA00022884"/>
    </source>
</evidence>
<evidence type="ECO:0000256" key="2">
    <source>
        <dbReference type="ARBA" id="ARBA00004496"/>
    </source>
</evidence>
<dbReference type="GO" id="GO:0019843">
    <property type="term" value="F:rRNA binding"/>
    <property type="evidence" value="ECO:0007669"/>
    <property type="project" value="UniProtKB-KW"/>
</dbReference>
<dbReference type="AlphaFoldDB" id="A0A4R1F0Z0"/>
<dbReference type="NCBIfam" id="TIGR00757">
    <property type="entry name" value="RNaseEG"/>
    <property type="match status" value="1"/>
</dbReference>
<gene>
    <name evidence="17" type="ORF">EV695_1430</name>
</gene>
<dbReference type="GO" id="GO:0006364">
    <property type="term" value="P:rRNA processing"/>
    <property type="evidence" value="ECO:0007669"/>
    <property type="project" value="UniProtKB-KW"/>
</dbReference>
<dbReference type="RefSeq" id="WP_131905256.1">
    <property type="nucleotide sequence ID" value="NZ_BAAAFU010000004.1"/>
</dbReference>
<dbReference type="GO" id="GO:0005737">
    <property type="term" value="C:cytoplasm"/>
    <property type="evidence" value="ECO:0007669"/>
    <property type="project" value="UniProtKB-SubCell"/>
</dbReference>
<evidence type="ECO:0000256" key="3">
    <source>
        <dbReference type="ARBA" id="ARBA00005663"/>
    </source>
</evidence>
<comment type="caution">
    <text evidence="17">The sequence shown here is derived from an EMBL/GenBank/DDBJ whole genome shotgun (WGS) entry which is preliminary data.</text>
</comment>
<organism evidence="17 18">
    <name type="scientific">Cocleimonas flava</name>
    <dbReference type="NCBI Taxonomy" id="634765"/>
    <lineage>
        <taxon>Bacteria</taxon>
        <taxon>Pseudomonadati</taxon>
        <taxon>Pseudomonadota</taxon>
        <taxon>Gammaproteobacteria</taxon>
        <taxon>Thiotrichales</taxon>
        <taxon>Thiotrichaceae</taxon>
        <taxon>Cocleimonas</taxon>
    </lineage>
</organism>
<evidence type="ECO:0000256" key="1">
    <source>
        <dbReference type="ARBA" id="ARBA00001946"/>
    </source>
</evidence>
<protein>
    <recommendedName>
        <fullName evidence="4">Ribonuclease G</fullName>
    </recommendedName>
</protein>
<evidence type="ECO:0000256" key="5">
    <source>
        <dbReference type="ARBA" id="ARBA00022490"/>
    </source>
</evidence>
<dbReference type="PANTHER" id="PTHR30001">
    <property type="entry name" value="RIBONUCLEASE"/>
    <property type="match status" value="1"/>
</dbReference>
<dbReference type="InterPro" id="IPR003029">
    <property type="entry name" value="S1_domain"/>
</dbReference>
<dbReference type="Gene3D" id="2.40.50.140">
    <property type="entry name" value="Nucleic acid-binding proteins"/>
    <property type="match status" value="1"/>
</dbReference>
<comment type="similarity">
    <text evidence="3">Belongs to the RNase E/G family. RNase G subfamily.</text>
</comment>
<evidence type="ECO:0000256" key="14">
    <source>
        <dbReference type="ARBA" id="ARBA00022842"/>
    </source>
</evidence>
<evidence type="ECO:0000256" key="7">
    <source>
        <dbReference type="ARBA" id="ARBA00022555"/>
    </source>
</evidence>
<dbReference type="NCBIfam" id="NF008689">
    <property type="entry name" value="PRK11712.1"/>
    <property type="match status" value="1"/>
</dbReference>
<dbReference type="PANTHER" id="PTHR30001:SF0">
    <property type="entry name" value="RIBONUCLEASE G"/>
    <property type="match status" value="1"/>
</dbReference>
<keyword evidence="6" id="KW-0698">rRNA processing</keyword>
<dbReference type="Proteomes" id="UP000294887">
    <property type="component" value="Unassembled WGS sequence"/>
</dbReference>
<dbReference type="CDD" id="cd04453">
    <property type="entry name" value="S1_RNase_E"/>
    <property type="match status" value="1"/>
</dbReference>
<evidence type="ECO:0000259" key="16">
    <source>
        <dbReference type="PROSITE" id="PS50126"/>
    </source>
</evidence>
<reference evidence="17 18" key="1">
    <citation type="submission" date="2019-03" db="EMBL/GenBank/DDBJ databases">
        <title>Genomic Encyclopedia of Type Strains, Phase IV (KMG-IV): sequencing the most valuable type-strain genomes for metagenomic binning, comparative biology and taxonomic classification.</title>
        <authorList>
            <person name="Goeker M."/>
        </authorList>
    </citation>
    <scope>NUCLEOTIDE SEQUENCE [LARGE SCALE GENOMIC DNA]</scope>
    <source>
        <strain evidence="17 18">DSM 24830</strain>
    </source>
</reference>
<dbReference type="InterPro" id="IPR048583">
    <property type="entry name" value="RNase_E_G_thioredoxin-like"/>
</dbReference>
<evidence type="ECO:0000256" key="6">
    <source>
        <dbReference type="ARBA" id="ARBA00022552"/>
    </source>
</evidence>
<dbReference type="Pfam" id="PF20833">
    <property type="entry name" value="RNase_E_G_Thio"/>
    <property type="match status" value="1"/>
</dbReference>
<evidence type="ECO:0000313" key="18">
    <source>
        <dbReference type="Proteomes" id="UP000294887"/>
    </source>
</evidence>
<evidence type="ECO:0000313" key="17">
    <source>
        <dbReference type="EMBL" id="TCJ86930.1"/>
    </source>
</evidence>
<dbReference type="GO" id="GO:0000049">
    <property type="term" value="F:tRNA binding"/>
    <property type="evidence" value="ECO:0007669"/>
    <property type="project" value="UniProtKB-KW"/>
</dbReference>
<keyword evidence="9" id="KW-0540">Nuclease</keyword>
<dbReference type="InterPro" id="IPR012340">
    <property type="entry name" value="NA-bd_OB-fold"/>
</dbReference>
<dbReference type="GO" id="GO:0004519">
    <property type="term" value="F:endonuclease activity"/>
    <property type="evidence" value="ECO:0007669"/>
    <property type="project" value="UniProtKB-KW"/>
</dbReference>
<keyword evidence="11" id="KW-0699">rRNA-binding</keyword>